<feature type="compositionally biased region" description="Polar residues" evidence="1">
    <location>
        <begin position="56"/>
        <end position="66"/>
    </location>
</feature>
<reference evidence="2 3" key="1">
    <citation type="journal article" date="2019" name="Sci. Rep.">
        <title>Orb-weaving spider Araneus ventricosus genome elucidates the spidroin gene catalogue.</title>
        <authorList>
            <person name="Kono N."/>
            <person name="Nakamura H."/>
            <person name="Ohtoshi R."/>
            <person name="Moran D.A.P."/>
            <person name="Shinohara A."/>
            <person name="Yoshida Y."/>
            <person name="Fujiwara M."/>
            <person name="Mori M."/>
            <person name="Tomita M."/>
            <person name="Arakawa K."/>
        </authorList>
    </citation>
    <scope>NUCLEOTIDE SEQUENCE [LARGE SCALE GENOMIC DNA]</scope>
</reference>
<feature type="region of interest" description="Disordered" evidence="1">
    <location>
        <begin position="56"/>
        <end position="94"/>
    </location>
</feature>
<feature type="compositionally biased region" description="Basic and acidic residues" evidence="1">
    <location>
        <begin position="67"/>
        <end position="94"/>
    </location>
</feature>
<protein>
    <submittedName>
        <fullName evidence="2">Uncharacterized protein</fullName>
    </submittedName>
</protein>
<evidence type="ECO:0000313" key="3">
    <source>
        <dbReference type="Proteomes" id="UP000499080"/>
    </source>
</evidence>
<evidence type="ECO:0000256" key="1">
    <source>
        <dbReference type="SAM" id="MobiDB-lite"/>
    </source>
</evidence>
<proteinExistence type="predicted"/>
<keyword evidence="3" id="KW-1185">Reference proteome</keyword>
<dbReference type="EMBL" id="BGPR01006660">
    <property type="protein sequence ID" value="GBN20791.1"/>
    <property type="molecule type" value="Genomic_DNA"/>
</dbReference>
<dbReference type="AlphaFoldDB" id="A0A4Y2M1E1"/>
<evidence type="ECO:0000313" key="2">
    <source>
        <dbReference type="EMBL" id="GBN20791.1"/>
    </source>
</evidence>
<name>A0A4Y2M1E1_ARAVE</name>
<dbReference type="Proteomes" id="UP000499080">
    <property type="component" value="Unassembled WGS sequence"/>
</dbReference>
<comment type="caution">
    <text evidence="2">The sequence shown here is derived from an EMBL/GenBank/DDBJ whole genome shotgun (WGS) entry which is preliminary data.</text>
</comment>
<accession>A0A4Y2M1E1</accession>
<sequence>MSRETKSSLIPAISDSELKCPLLPPIAVILQSYPTWYLRKKGLNSLYGKEEFWQTSDIRNGGSNSETSKDSDENLANENKEKCGEKLHKNYPDD</sequence>
<organism evidence="2 3">
    <name type="scientific">Araneus ventricosus</name>
    <name type="common">Orbweaver spider</name>
    <name type="synonym">Epeira ventricosa</name>
    <dbReference type="NCBI Taxonomy" id="182803"/>
    <lineage>
        <taxon>Eukaryota</taxon>
        <taxon>Metazoa</taxon>
        <taxon>Ecdysozoa</taxon>
        <taxon>Arthropoda</taxon>
        <taxon>Chelicerata</taxon>
        <taxon>Arachnida</taxon>
        <taxon>Araneae</taxon>
        <taxon>Araneomorphae</taxon>
        <taxon>Entelegynae</taxon>
        <taxon>Araneoidea</taxon>
        <taxon>Araneidae</taxon>
        <taxon>Araneus</taxon>
    </lineage>
</organism>
<gene>
    <name evidence="2" type="ORF">AVEN_1473_1</name>
</gene>